<dbReference type="Gene3D" id="1.10.579.10">
    <property type="entry name" value="DNA Cyclobutane Dipyrimidine Photolyase, subunit A, domain 3"/>
    <property type="match status" value="1"/>
</dbReference>
<keyword evidence="9" id="KW-0456">Lyase</keyword>
<comment type="similarity">
    <text evidence="7">Belongs to the DNA photolyase family.</text>
</comment>
<feature type="binding site" evidence="5">
    <location>
        <begin position="253"/>
        <end position="260"/>
    </location>
    <ligand>
        <name>FAD</name>
        <dbReference type="ChEBI" id="CHEBI:57692"/>
    </ligand>
</feature>
<keyword evidence="10" id="KW-1185">Reference proteome</keyword>
<dbReference type="GO" id="GO:0009416">
    <property type="term" value="P:response to light stimulus"/>
    <property type="evidence" value="ECO:0007669"/>
    <property type="project" value="TreeGrafter"/>
</dbReference>
<dbReference type="SUPFAM" id="SSF48173">
    <property type="entry name" value="Cryptochrome/photolyase FAD-binding domain"/>
    <property type="match status" value="1"/>
</dbReference>
<dbReference type="GO" id="GO:0006950">
    <property type="term" value="P:response to stress"/>
    <property type="evidence" value="ECO:0007669"/>
    <property type="project" value="UniProtKB-ARBA"/>
</dbReference>
<dbReference type="InterPro" id="IPR005101">
    <property type="entry name" value="Cryptochr/Photolyase_FAD-bd"/>
</dbReference>
<feature type="binding site" evidence="5">
    <location>
        <position position="210"/>
    </location>
    <ligand>
        <name>FAD</name>
        <dbReference type="ChEBI" id="CHEBI:57692"/>
    </ligand>
</feature>
<dbReference type="InterPro" id="IPR014729">
    <property type="entry name" value="Rossmann-like_a/b/a_fold"/>
</dbReference>
<evidence type="ECO:0000313" key="10">
    <source>
        <dbReference type="Proteomes" id="UP000683507"/>
    </source>
</evidence>
<protein>
    <submittedName>
        <fullName evidence="9">Deoxyribodipyrimidine photo-lyase</fullName>
        <ecNumber evidence="9">4.1.99.3</ecNumber>
    </submittedName>
</protein>
<dbReference type="GO" id="GO:0071949">
    <property type="term" value="F:FAD binding"/>
    <property type="evidence" value="ECO:0007669"/>
    <property type="project" value="TreeGrafter"/>
</dbReference>
<dbReference type="Gene3D" id="1.25.40.80">
    <property type="match status" value="1"/>
</dbReference>
<evidence type="ECO:0000256" key="5">
    <source>
        <dbReference type="PIRSR" id="PIRSR602081-1"/>
    </source>
</evidence>
<dbReference type="KEGG" id="ptan:CRYO30217_00813"/>
<feature type="domain" description="Photolyase/cryptochrome alpha/beta" evidence="8">
    <location>
        <begin position="1"/>
        <end position="129"/>
    </location>
</feature>
<name>A0A916JKG7_9FLAO</name>
<feature type="site" description="Electron transfer via tryptophanyl radical" evidence="6">
    <location>
        <position position="337"/>
    </location>
</feature>
<dbReference type="PANTHER" id="PTHR11455">
    <property type="entry name" value="CRYPTOCHROME"/>
    <property type="match status" value="1"/>
</dbReference>
<evidence type="ECO:0000259" key="8">
    <source>
        <dbReference type="PROSITE" id="PS51645"/>
    </source>
</evidence>
<evidence type="ECO:0000313" key="9">
    <source>
        <dbReference type="EMBL" id="CAG5078943.1"/>
    </source>
</evidence>
<dbReference type="GO" id="GO:0003904">
    <property type="term" value="F:deoxyribodipyrimidine photo-lyase activity"/>
    <property type="evidence" value="ECO:0007669"/>
    <property type="project" value="UniProtKB-EC"/>
</dbReference>
<evidence type="ECO:0000256" key="4">
    <source>
        <dbReference type="ARBA" id="ARBA00022991"/>
    </source>
</evidence>
<reference evidence="9" key="1">
    <citation type="submission" date="2021-04" db="EMBL/GenBank/DDBJ databases">
        <authorList>
            <person name="Rodrigo-Torres L."/>
            <person name="Arahal R. D."/>
            <person name="Lucena T."/>
        </authorList>
    </citation>
    <scope>NUCLEOTIDE SEQUENCE</scope>
    <source>
        <strain evidence="9">AS29M-1</strain>
    </source>
</reference>
<feature type="site" description="Electron transfer via tryptophanyl radical" evidence="6">
    <location>
        <position position="360"/>
    </location>
</feature>
<evidence type="ECO:0000256" key="6">
    <source>
        <dbReference type="PIRSR" id="PIRSR602081-2"/>
    </source>
</evidence>
<proteinExistence type="inferred from homology"/>
<comment type="cofactor">
    <cofactor evidence="5">
        <name>FAD</name>
        <dbReference type="ChEBI" id="CHEBI:57692"/>
    </cofactor>
    <text evidence="5">Binds 1 FAD per subunit.</text>
</comment>
<accession>A0A916JKG7</accession>
<dbReference type="Gene3D" id="3.40.50.620">
    <property type="entry name" value="HUPs"/>
    <property type="match status" value="1"/>
</dbReference>
<feature type="binding site" evidence="5">
    <location>
        <position position="250"/>
    </location>
    <ligand>
        <name>FAD</name>
        <dbReference type="ChEBI" id="CHEBI:57692"/>
    </ligand>
</feature>
<dbReference type="GO" id="GO:0006139">
    <property type="term" value="P:nucleobase-containing compound metabolic process"/>
    <property type="evidence" value="ECO:0007669"/>
    <property type="project" value="UniProtKB-ARBA"/>
</dbReference>
<evidence type="ECO:0000256" key="2">
    <source>
        <dbReference type="ARBA" id="ARBA00022630"/>
    </source>
</evidence>
<sequence length="428" mass="50310">MTIFWFRRDLRLEDNAGLYYALKESKEVQPIFIFDTTILDRLNSNKDARVNFIYNAVKKLKHELQHLGSDLKVYHGKPADILATLIKENIDAIFTNRDYEPEAIDRDKTIYELCQKNGVKFIAKKDQVIFDRNEILKTDGTPYTVYTPYSKKWKAKLNEFYTAPYPTLNYSQNLKKVSSEDMISMSKLGFEPADTVPETPSIPTSVISNYHETRDIPAIQGTSRLSVHLRFGTVSIRKLTRIALEHNEKWLNELIWRDFYQMIMYHFPHSKDQAFKPKYDLIEWENNEAHFKAWCEGKTGYPIVDAGMRELNTTGFMHNRVRMIVASFLTKHLLIDWRWGERYFAEKLLDFDLASNVGGWQWAAGSGCDAAPYFRVFNPYLQTEKFDPDEKYIMKWVPEYQGKDYPDPIVIHKEARQRALERYKLALN</sequence>
<dbReference type="RefSeq" id="WP_258541037.1">
    <property type="nucleotide sequence ID" value="NZ_OU015584.1"/>
</dbReference>
<dbReference type="PROSITE" id="PS51645">
    <property type="entry name" value="PHR_CRY_ALPHA_BETA"/>
    <property type="match status" value="1"/>
</dbReference>
<dbReference type="GO" id="GO:0003677">
    <property type="term" value="F:DNA binding"/>
    <property type="evidence" value="ECO:0007669"/>
    <property type="project" value="TreeGrafter"/>
</dbReference>
<evidence type="ECO:0000256" key="3">
    <source>
        <dbReference type="ARBA" id="ARBA00022827"/>
    </source>
</evidence>
<dbReference type="Pfam" id="PF03441">
    <property type="entry name" value="FAD_binding_7"/>
    <property type="match status" value="1"/>
</dbReference>
<dbReference type="InterPro" id="IPR036155">
    <property type="entry name" value="Crypto/Photolyase_N_sf"/>
</dbReference>
<feature type="site" description="Electron transfer via tryptophanyl radical" evidence="6">
    <location>
        <position position="284"/>
    </location>
</feature>
<dbReference type="EMBL" id="OU015584">
    <property type="protein sequence ID" value="CAG5078943.1"/>
    <property type="molecule type" value="Genomic_DNA"/>
</dbReference>
<dbReference type="PROSITE" id="PS00691">
    <property type="entry name" value="DNA_PHOTOLYASES_1_2"/>
    <property type="match status" value="1"/>
</dbReference>
<dbReference type="InterPro" id="IPR036134">
    <property type="entry name" value="Crypto/Photolyase_FAD-like_sf"/>
</dbReference>
<keyword evidence="3 5" id="KW-0274">FAD</keyword>
<dbReference type="AlphaFoldDB" id="A0A916JKG7"/>
<evidence type="ECO:0000256" key="1">
    <source>
        <dbReference type="ARBA" id="ARBA00001932"/>
    </source>
</evidence>
<feature type="binding site" evidence="5">
    <location>
        <begin position="350"/>
        <end position="352"/>
    </location>
    <ligand>
        <name>FAD</name>
        <dbReference type="ChEBI" id="CHEBI:57692"/>
    </ligand>
</feature>
<feature type="binding site" evidence="5">
    <location>
        <begin position="222"/>
        <end position="226"/>
    </location>
    <ligand>
        <name>FAD</name>
        <dbReference type="ChEBI" id="CHEBI:57692"/>
    </ligand>
</feature>
<dbReference type="EC" id="4.1.99.3" evidence="9"/>
<dbReference type="PANTHER" id="PTHR11455:SF9">
    <property type="entry name" value="CRYPTOCHROME CIRCADIAN CLOCK 5 ISOFORM X1"/>
    <property type="match status" value="1"/>
</dbReference>
<dbReference type="InterPro" id="IPR006050">
    <property type="entry name" value="DNA_photolyase_N"/>
</dbReference>
<evidence type="ECO:0000256" key="7">
    <source>
        <dbReference type="RuleBase" id="RU004182"/>
    </source>
</evidence>
<dbReference type="InterPro" id="IPR002081">
    <property type="entry name" value="Cryptochrome/DNA_photolyase_1"/>
</dbReference>
<dbReference type="SUPFAM" id="SSF52425">
    <property type="entry name" value="Cryptochrome/photolyase, N-terminal domain"/>
    <property type="match status" value="1"/>
</dbReference>
<dbReference type="PROSITE" id="PS00394">
    <property type="entry name" value="DNA_PHOTOLYASES_1_1"/>
    <property type="match status" value="1"/>
</dbReference>
<keyword evidence="4 7" id="KW-0157">Chromophore</keyword>
<dbReference type="PRINTS" id="PR00147">
    <property type="entry name" value="DNAPHOTLYASE"/>
</dbReference>
<gene>
    <name evidence="9" type="primary">phrA</name>
    <name evidence="9" type="ORF">CRYO30217_00813</name>
</gene>
<organism evidence="9 10">
    <name type="scientific">Parvicella tangerina</name>
    <dbReference type="NCBI Taxonomy" id="2829795"/>
    <lineage>
        <taxon>Bacteria</taxon>
        <taxon>Pseudomonadati</taxon>
        <taxon>Bacteroidota</taxon>
        <taxon>Flavobacteriia</taxon>
        <taxon>Flavobacteriales</taxon>
        <taxon>Parvicellaceae</taxon>
        <taxon>Parvicella</taxon>
    </lineage>
</organism>
<dbReference type="Pfam" id="PF00875">
    <property type="entry name" value="DNA_photolyase"/>
    <property type="match status" value="1"/>
</dbReference>
<keyword evidence="2 5" id="KW-0285">Flavoprotein</keyword>
<comment type="cofactor">
    <cofactor evidence="1">
        <name>(6R)-5,10-methylene-5,6,7,8-tetrahydrofolate</name>
        <dbReference type="ChEBI" id="CHEBI:15636"/>
    </cofactor>
</comment>
<dbReference type="Proteomes" id="UP000683507">
    <property type="component" value="Chromosome"/>
</dbReference>
<dbReference type="InterPro" id="IPR018394">
    <property type="entry name" value="DNA_photolyase_1_CS_C"/>
</dbReference>